<evidence type="ECO:0000313" key="3">
    <source>
        <dbReference type="EMBL" id="QHT32074.1"/>
    </source>
</evidence>
<dbReference type="InterPro" id="IPR050235">
    <property type="entry name" value="CK1_Ser-Thr_kinase"/>
</dbReference>
<dbReference type="PROSITE" id="PS00108">
    <property type="entry name" value="PROTEIN_KINASE_ST"/>
    <property type="match status" value="1"/>
</dbReference>
<dbReference type="Gene3D" id="3.30.200.20">
    <property type="entry name" value="Phosphorylase Kinase, domain 1"/>
    <property type="match status" value="1"/>
</dbReference>
<organism evidence="3">
    <name type="scientific">viral metagenome</name>
    <dbReference type="NCBI Taxonomy" id="1070528"/>
    <lineage>
        <taxon>unclassified sequences</taxon>
        <taxon>metagenomes</taxon>
        <taxon>organismal metagenomes</taxon>
    </lineage>
</organism>
<dbReference type="SMART" id="SM00220">
    <property type="entry name" value="S_TKc"/>
    <property type="match status" value="1"/>
</dbReference>
<dbReference type="SUPFAM" id="SSF56112">
    <property type="entry name" value="Protein kinase-like (PK-like)"/>
    <property type="match status" value="1"/>
</dbReference>
<reference evidence="3" key="1">
    <citation type="journal article" date="2020" name="Nature">
        <title>Giant virus diversity and host interactions through global metagenomics.</title>
        <authorList>
            <person name="Schulz F."/>
            <person name="Roux S."/>
            <person name="Paez-Espino D."/>
            <person name="Jungbluth S."/>
            <person name="Walsh D.A."/>
            <person name="Denef V.J."/>
            <person name="McMahon K.D."/>
            <person name="Konstantinidis K.T."/>
            <person name="Eloe-Fadrosh E.A."/>
            <person name="Kyrpides N.C."/>
            <person name="Woyke T."/>
        </authorList>
    </citation>
    <scope>NUCLEOTIDE SEQUENCE</scope>
    <source>
        <strain evidence="3">GVMAG-M-3300009159-65</strain>
    </source>
</reference>
<dbReference type="EMBL" id="MN738930">
    <property type="protein sequence ID" value="QHT32074.1"/>
    <property type="molecule type" value="Genomic_DNA"/>
</dbReference>
<dbReference type="GO" id="GO:0005524">
    <property type="term" value="F:ATP binding"/>
    <property type="evidence" value="ECO:0007669"/>
    <property type="project" value="InterPro"/>
</dbReference>
<dbReference type="InterPro" id="IPR008271">
    <property type="entry name" value="Ser/Thr_kinase_AS"/>
</dbReference>
<dbReference type="EC" id="2.7.11.1" evidence="1"/>
<dbReference type="Pfam" id="PF00069">
    <property type="entry name" value="Pkinase"/>
    <property type="match status" value="1"/>
</dbReference>
<evidence type="ECO:0000259" key="2">
    <source>
        <dbReference type="PROSITE" id="PS50011"/>
    </source>
</evidence>
<feature type="domain" description="Protein kinase" evidence="2">
    <location>
        <begin position="13"/>
        <end position="264"/>
    </location>
</feature>
<dbReference type="PANTHER" id="PTHR11909">
    <property type="entry name" value="CASEIN KINASE-RELATED"/>
    <property type="match status" value="1"/>
</dbReference>
<dbReference type="AlphaFoldDB" id="A0A6C0ESB6"/>
<dbReference type="PROSITE" id="PS50011">
    <property type="entry name" value="PROTEIN_KINASE_DOM"/>
    <property type="match status" value="1"/>
</dbReference>
<protein>
    <recommendedName>
        <fullName evidence="1">non-specific serine/threonine protein kinase</fullName>
        <ecNumber evidence="1">2.7.11.1</ecNumber>
    </recommendedName>
</protein>
<evidence type="ECO:0000256" key="1">
    <source>
        <dbReference type="ARBA" id="ARBA00012513"/>
    </source>
</evidence>
<proteinExistence type="predicted"/>
<accession>A0A6C0ESB6</accession>
<dbReference type="InterPro" id="IPR000719">
    <property type="entry name" value="Prot_kinase_dom"/>
</dbReference>
<dbReference type="GO" id="GO:0004674">
    <property type="term" value="F:protein serine/threonine kinase activity"/>
    <property type="evidence" value="ECO:0007669"/>
    <property type="project" value="UniProtKB-EC"/>
</dbReference>
<dbReference type="Gene3D" id="1.10.510.10">
    <property type="entry name" value="Transferase(Phosphotransferase) domain 1"/>
    <property type="match status" value="1"/>
</dbReference>
<dbReference type="InterPro" id="IPR011009">
    <property type="entry name" value="Kinase-like_dom_sf"/>
</dbReference>
<name>A0A6C0ESB6_9ZZZZ</name>
<sequence length="264" mass="31812">MNDLSGVILSNKYKIVKLINEGTFCKLYEAIHIDKNIRVAIKTESSVLGKKILDNEINMYIYLKKYNLNIPHIKYIGTYNNYKYIVMKLLDMNLKEYSLKHKSINKYDCLIYDIFHTIYYFHQRNLVHRDIKPENFVFDENNNIYIIDLGLSAFYSDRKIKSFIGNKLFSSYNCHLSEYVYEHTDDLISVIYMLLYLYTGYLPWSNINTNYYELKKNTNYKDYYIKLNKYDNVVKRLLHIYELLHHPRYYDNILRLLGNTINSC</sequence>